<dbReference type="PANTHER" id="PTHR39344">
    <property type="entry name" value="UPF0182 PROTEIN SLL1060"/>
    <property type="match status" value="1"/>
</dbReference>
<accession>A0ABR8YSK6</accession>
<comment type="caution">
    <text evidence="6">The sequence shown here is derived from an EMBL/GenBank/DDBJ whole genome shotgun (WGS) entry which is preliminary data.</text>
</comment>
<feature type="transmembrane region" description="Helical" evidence="5">
    <location>
        <begin position="7"/>
        <end position="29"/>
    </location>
</feature>
<dbReference type="EMBL" id="JACSQB010000067">
    <property type="protein sequence ID" value="MBD8047236.1"/>
    <property type="molecule type" value="Genomic_DNA"/>
</dbReference>
<name>A0ABR8YSK6_9CLOT</name>
<dbReference type="InterPro" id="IPR005372">
    <property type="entry name" value="UPF0182"/>
</dbReference>
<organism evidence="6 7">
    <name type="scientific">Clostridium faecium</name>
    <dbReference type="NCBI Taxonomy" id="2762223"/>
    <lineage>
        <taxon>Bacteria</taxon>
        <taxon>Bacillati</taxon>
        <taxon>Bacillota</taxon>
        <taxon>Clostridia</taxon>
        <taxon>Eubacteriales</taxon>
        <taxon>Clostridiaceae</taxon>
        <taxon>Clostridium</taxon>
    </lineage>
</organism>
<evidence type="ECO:0000256" key="5">
    <source>
        <dbReference type="HAMAP-Rule" id="MF_01600"/>
    </source>
</evidence>
<dbReference type="PANTHER" id="PTHR39344:SF1">
    <property type="entry name" value="UPF0182 PROTEIN SLL1060"/>
    <property type="match status" value="1"/>
</dbReference>
<feature type="transmembrane region" description="Helical" evidence="5">
    <location>
        <begin position="210"/>
        <end position="234"/>
    </location>
</feature>
<keyword evidence="4 5" id="KW-0472">Membrane</keyword>
<evidence type="ECO:0000313" key="7">
    <source>
        <dbReference type="Proteomes" id="UP000627166"/>
    </source>
</evidence>
<evidence type="ECO:0000256" key="3">
    <source>
        <dbReference type="ARBA" id="ARBA00022989"/>
    </source>
</evidence>
<keyword evidence="3 5" id="KW-1133">Transmembrane helix</keyword>
<reference evidence="6 7" key="1">
    <citation type="submission" date="2020-08" db="EMBL/GenBank/DDBJ databases">
        <title>A Genomic Blueprint of the Chicken Gut Microbiome.</title>
        <authorList>
            <person name="Gilroy R."/>
            <person name="Ravi A."/>
            <person name="Getino M."/>
            <person name="Pursley I."/>
            <person name="Horton D.L."/>
            <person name="Alikhan N.-F."/>
            <person name="Baker D."/>
            <person name="Gharbi K."/>
            <person name="Hall N."/>
            <person name="Watson M."/>
            <person name="Adriaenssens E.M."/>
            <person name="Foster-Nyarko E."/>
            <person name="Jarju S."/>
            <person name="Secka A."/>
            <person name="Antonio M."/>
            <person name="Oren A."/>
            <person name="Chaudhuri R."/>
            <person name="La Ragione R.M."/>
            <person name="Hildebrand F."/>
            <person name="Pallen M.J."/>
        </authorList>
    </citation>
    <scope>NUCLEOTIDE SEQUENCE [LARGE SCALE GENOMIC DNA]</scope>
    <source>
        <strain evidence="6 7">N37</strain>
    </source>
</reference>
<evidence type="ECO:0000256" key="2">
    <source>
        <dbReference type="ARBA" id="ARBA00022692"/>
    </source>
</evidence>
<proteinExistence type="inferred from homology"/>
<evidence type="ECO:0000256" key="4">
    <source>
        <dbReference type="ARBA" id="ARBA00023136"/>
    </source>
</evidence>
<feature type="transmembrane region" description="Helical" evidence="5">
    <location>
        <begin position="254"/>
        <end position="274"/>
    </location>
</feature>
<evidence type="ECO:0000313" key="6">
    <source>
        <dbReference type="EMBL" id="MBD8047236.1"/>
    </source>
</evidence>
<keyword evidence="7" id="KW-1185">Reference proteome</keyword>
<dbReference type="HAMAP" id="MF_01600">
    <property type="entry name" value="UPF0182"/>
    <property type="match status" value="1"/>
</dbReference>
<feature type="transmembrane region" description="Helical" evidence="5">
    <location>
        <begin position="49"/>
        <end position="72"/>
    </location>
</feature>
<comment type="similarity">
    <text evidence="5">Belongs to the UPF0182 family.</text>
</comment>
<protein>
    <recommendedName>
        <fullName evidence="5">UPF0182 protein H9637_09350</fullName>
    </recommendedName>
</protein>
<feature type="transmembrane region" description="Helical" evidence="5">
    <location>
        <begin position="93"/>
        <end position="113"/>
    </location>
</feature>
<evidence type="ECO:0000256" key="1">
    <source>
        <dbReference type="ARBA" id="ARBA00022475"/>
    </source>
</evidence>
<sequence>MKKRGVIFSFIITIMLILLILVSSINILVDYQWFKELGYLSIYFKRVVATLKLMIPVFIITFSAITLYYISLKPSVMKMRKVIERNRAKEKKVFKIFLIINALASMFFSYVFASNYWYRILEFTASTPFNLNDPIFNKDISFYVFKLPLIQSLYGSIISLLVILVVITFIIYVSFSAKDKIHSKVSNINKGFKGFKSFKSGITNFAGKQLAVLSALIMLFIAFGYMINAWNLVYSPKGAVFGASYTDMNVSLKFYRAISIVGVVASVVVFFSIIKSKVKPIIYSIILMFVLIIGEGASATFVQKFVVQSNEKTLEKPFIEYNIDYTRKAFNIDEIEEENYNITNNLTTQDIKDNKDIISNIKINAYKPALEFNNQFQYIRYYYGFNDIDIDRYNINGKYSQVFIAPRELDLNKLDDNSNTWQNRHLAYTHGYGIVMSKVNSVTSEGQPNFVISNIPLENKTDIKIDNPRIYFGESTNDYSIVNTKLGEIDYPMSGENVTNNYDGEAGIRMSILNRILFSLRYQNPKFILSQDINRDSQILIHRNIRERVNKIAPFLQYDNDPYIVIDNGKLYWIMDAYTVTDKFPFSQPLDNNINYMRNSVKVIIDAYNGTTNFYVVDKNDPIAVTYSKIFPKLFKDIEEVPESLREHFKYPEDLFNIQCEVLGKYHVKNSGVFYNGDDVWSIASDKDKVSEDEKQNEASYVIMRLPNETKDEMVVLEYFNTKGRDNMVAMYGVRMDGENYGQMFLYKFPTGGTVYSPMLFKQKIHQDPEISKELSLWDTKGSEVQFGEVLIIPIKNSLLYVEPLYLRAAGEKSIPEMKNVIVGYGDQIVLDNNIDGALAKLFNYEDKTGNETNSTTDKVDGKKIKELYDKAIEAQKNGDWAKYGEYINSLGKEIEKISK</sequence>
<dbReference type="RefSeq" id="WP_191740208.1">
    <property type="nucleotide sequence ID" value="NZ_JACSQB010000067.1"/>
</dbReference>
<dbReference type="Proteomes" id="UP000627166">
    <property type="component" value="Unassembled WGS sequence"/>
</dbReference>
<gene>
    <name evidence="6" type="ORF">H9637_09350</name>
</gene>
<keyword evidence="2 5" id="KW-0812">Transmembrane</keyword>
<feature type="transmembrane region" description="Helical" evidence="5">
    <location>
        <begin position="153"/>
        <end position="175"/>
    </location>
</feature>
<dbReference type="NCBIfam" id="NF000825">
    <property type="entry name" value="PRK00068.1"/>
    <property type="match status" value="1"/>
</dbReference>
<feature type="transmembrane region" description="Helical" evidence="5">
    <location>
        <begin position="281"/>
        <end position="302"/>
    </location>
</feature>
<dbReference type="Pfam" id="PF03699">
    <property type="entry name" value="UPF0182"/>
    <property type="match status" value="1"/>
</dbReference>
<keyword evidence="1 5" id="KW-1003">Cell membrane</keyword>
<comment type="subcellular location">
    <subcellularLocation>
        <location evidence="5">Cell membrane</location>
        <topology evidence="5">Multi-pass membrane protein</topology>
    </subcellularLocation>
</comment>